<sequence>LVELPTALTKLYAIDDNKSLTRHQQTAQIMAVYDSLPTPQARALLEAFSTMEEYRIPILVWEGWSYQANQNLEDIDTLQAIEDNKFLTAAQVNEEIKALLLGSTRRLRNLVTAKANQPIFINFDVQWF</sequence>
<evidence type="ECO:0000313" key="1">
    <source>
        <dbReference type="EMBL" id="GMS85929.1"/>
    </source>
</evidence>
<dbReference type="AlphaFoldDB" id="A0AAV5T065"/>
<gene>
    <name evidence="1" type="ORF">PENTCL1PPCAC_8104</name>
</gene>
<dbReference type="Proteomes" id="UP001432027">
    <property type="component" value="Unassembled WGS sequence"/>
</dbReference>
<dbReference type="EMBL" id="BTSX01000002">
    <property type="protein sequence ID" value="GMS85929.1"/>
    <property type="molecule type" value="Genomic_DNA"/>
</dbReference>
<feature type="non-terminal residue" evidence="1">
    <location>
        <position position="1"/>
    </location>
</feature>
<comment type="caution">
    <text evidence="1">The sequence shown here is derived from an EMBL/GenBank/DDBJ whole genome shotgun (WGS) entry which is preliminary data.</text>
</comment>
<keyword evidence="2" id="KW-1185">Reference proteome</keyword>
<organism evidence="1 2">
    <name type="scientific">Pristionchus entomophagus</name>
    <dbReference type="NCBI Taxonomy" id="358040"/>
    <lineage>
        <taxon>Eukaryota</taxon>
        <taxon>Metazoa</taxon>
        <taxon>Ecdysozoa</taxon>
        <taxon>Nematoda</taxon>
        <taxon>Chromadorea</taxon>
        <taxon>Rhabditida</taxon>
        <taxon>Rhabditina</taxon>
        <taxon>Diplogasteromorpha</taxon>
        <taxon>Diplogasteroidea</taxon>
        <taxon>Neodiplogasteridae</taxon>
        <taxon>Pristionchus</taxon>
    </lineage>
</organism>
<accession>A0AAV5T065</accession>
<protein>
    <submittedName>
        <fullName evidence="1">Uncharacterized protein</fullName>
    </submittedName>
</protein>
<proteinExistence type="predicted"/>
<reference evidence="1" key="1">
    <citation type="submission" date="2023-10" db="EMBL/GenBank/DDBJ databases">
        <title>Genome assembly of Pristionchus species.</title>
        <authorList>
            <person name="Yoshida K."/>
            <person name="Sommer R.J."/>
        </authorList>
    </citation>
    <scope>NUCLEOTIDE SEQUENCE</scope>
    <source>
        <strain evidence="1">RS0144</strain>
    </source>
</reference>
<name>A0AAV5T065_9BILA</name>
<evidence type="ECO:0000313" key="2">
    <source>
        <dbReference type="Proteomes" id="UP001432027"/>
    </source>
</evidence>